<dbReference type="EMBL" id="MK937607">
    <property type="protein sequence ID" value="QDH93225.1"/>
    <property type="molecule type" value="Genomic_DNA"/>
</dbReference>
<proteinExistence type="predicted"/>
<dbReference type="GeneID" id="63027374"/>
<dbReference type="RefSeq" id="YP_010002821.1">
    <property type="nucleotide sequence ID" value="NC_053248.1"/>
</dbReference>
<gene>
    <name evidence="1" type="primary">72</name>
    <name evidence="1" type="ORF">SEA_ZIPP_72</name>
</gene>
<dbReference type="KEGG" id="vg:63027374"/>
<name>A0A514DHZ5_9CAUD</name>
<protein>
    <submittedName>
        <fullName evidence="1">Uncharacterized protein</fullName>
    </submittedName>
</protein>
<evidence type="ECO:0000313" key="2">
    <source>
        <dbReference type="Proteomes" id="UP000316610"/>
    </source>
</evidence>
<evidence type="ECO:0000313" key="1">
    <source>
        <dbReference type="EMBL" id="QDH93225.1"/>
    </source>
</evidence>
<sequence length="102" mass="11352">MGDGATLMPDTYLYPPTVTTALDQLDAYDRDPDMNECGDCGAFINTAELWRHARSGCPAFHGAAGYQRATLYADLPLPPNGVTAQYRAEWMNARTHDQENRR</sequence>
<accession>A0A514DHZ5</accession>
<keyword evidence="2" id="KW-1185">Reference proteome</keyword>
<dbReference type="Proteomes" id="UP000316610">
    <property type="component" value="Segment"/>
</dbReference>
<organism evidence="1 2">
    <name type="scientific">Gordonia phage Zipp</name>
    <dbReference type="NCBI Taxonomy" id="2591212"/>
    <lineage>
        <taxon>Viruses</taxon>
        <taxon>Duplodnaviria</taxon>
        <taxon>Heunggongvirae</taxon>
        <taxon>Uroviricota</taxon>
        <taxon>Caudoviricetes</taxon>
        <taxon>Stackebrandtviridae</taxon>
        <taxon>Schenleyvirinae</taxon>
        <taxon>Zitchvirus</taxon>
        <taxon>Zitchvirus zipp</taxon>
    </lineage>
</organism>
<reference evidence="1 2" key="1">
    <citation type="submission" date="2019-05" db="EMBL/GenBank/DDBJ databases">
        <authorList>
            <person name="Hammer B.W."/>
            <person name="Chiaro A."/>
            <person name="Dufresne J."/>
            <person name="Kristler A."/>
            <person name="Kuo C.N."/>
            <person name="Ozcan Z."/>
            <person name="Pasmanik V."/>
            <person name="Shin J."/>
            <person name="Stephens K.N."/>
            <person name="Butela K.A."/>
            <person name="Garlena R.A."/>
            <person name="Russell D.A."/>
            <person name="Pope W.H."/>
            <person name="Jacobs-Sera D."/>
            <person name="Hatfull G.F."/>
        </authorList>
    </citation>
    <scope>NUCLEOTIDE SEQUENCE [LARGE SCALE GENOMIC DNA]</scope>
</reference>